<dbReference type="InterPro" id="IPR023635">
    <property type="entry name" value="Peptide_deformylase"/>
</dbReference>
<organism evidence="7 8">
    <name type="scientific">Adonisia turfae CCMR0081</name>
    <dbReference type="NCBI Taxonomy" id="2292702"/>
    <lineage>
        <taxon>Bacteria</taxon>
        <taxon>Bacillati</taxon>
        <taxon>Cyanobacteriota</taxon>
        <taxon>Adonisia</taxon>
        <taxon>Adonisia turfae</taxon>
    </lineage>
</organism>
<dbReference type="PIRSF" id="PIRSF004749">
    <property type="entry name" value="Pep_def"/>
    <property type="match status" value="1"/>
</dbReference>
<dbReference type="PANTHER" id="PTHR10458">
    <property type="entry name" value="PEPTIDE DEFORMYLASE"/>
    <property type="match status" value="1"/>
</dbReference>
<keyword evidence="4 6" id="KW-0648">Protein biosynthesis</keyword>
<name>A0A6M0RWH2_9CYAN</name>
<dbReference type="NCBIfam" id="NF001159">
    <property type="entry name" value="PRK00150.1-3"/>
    <property type="match status" value="1"/>
</dbReference>
<feature type="binding site" evidence="6">
    <location>
        <position position="151"/>
    </location>
    <ligand>
        <name>Fe cation</name>
        <dbReference type="ChEBI" id="CHEBI:24875"/>
    </ligand>
</feature>
<comment type="catalytic activity">
    <reaction evidence="6">
        <text>N-terminal N-formyl-L-methionyl-[peptide] + H2O = N-terminal L-methionyl-[peptide] + formate</text>
        <dbReference type="Rhea" id="RHEA:24420"/>
        <dbReference type="Rhea" id="RHEA-COMP:10639"/>
        <dbReference type="Rhea" id="RHEA-COMP:10640"/>
        <dbReference type="ChEBI" id="CHEBI:15377"/>
        <dbReference type="ChEBI" id="CHEBI:15740"/>
        <dbReference type="ChEBI" id="CHEBI:49298"/>
        <dbReference type="ChEBI" id="CHEBI:64731"/>
        <dbReference type="EC" id="3.5.1.88"/>
    </reaction>
</comment>
<evidence type="ECO:0000256" key="3">
    <source>
        <dbReference type="ARBA" id="ARBA00022801"/>
    </source>
</evidence>
<reference evidence="7 8" key="1">
    <citation type="journal article" date="2020" name="Microb. Ecol.">
        <title>Ecogenomics of the Marine Benthic Filamentous Cyanobacterium Adonisia.</title>
        <authorList>
            <person name="Walter J.M."/>
            <person name="Coutinho F.H."/>
            <person name="Leomil L."/>
            <person name="Hargreaves P.I."/>
            <person name="Campeao M.E."/>
            <person name="Vieira V.V."/>
            <person name="Silva B.S."/>
            <person name="Fistarol G.O."/>
            <person name="Salomon P.S."/>
            <person name="Sawabe T."/>
            <person name="Mino S."/>
            <person name="Hosokawa M."/>
            <person name="Miyashita H."/>
            <person name="Maruyama F."/>
            <person name="van Verk M.C."/>
            <person name="Dutilh B.E."/>
            <person name="Thompson C.C."/>
            <person name="Thompson F.L."/>
        </authorList>
    </citation>
    <scope>NUCLEOTIDE SEQUENCE [LARGE SCALE GENOMIC DNA]</scope>
    <source>
        <strain evidence="7 8">CCMR0081</strain>
    </source>
</reference>
<dbReference type="Pfam" id="PF01327">
    <property type="entry name" value="Pep_deformylase"/>
    <property type="match status" value="1"/>
</dbReference>
<sequence>MNLIVGISVSKEKLKNPPLELHYLGDRVLRKATKRVAKVDDGIRDLAHQMLQTMYSEDGIGLAAPQVGIHKQILVVDTDPEEAANKPLILINPKITRNSKEMACGQEGCLSIPGVFLDVIRPAAIEVSYKDENGRPQKIKADDLLARVIQHEMDHLNGVMFVDRVDNAIALAQELQKGGFSANDVRKVA</sequence>
<proteinExistence type="inferred from homology"/>
<evidence type="ECO:0000313" key="8">
    <source>
        <dbReference type="Proteomes" id="UP000481033"/>
    </source>
</evidence>
<keyword evidence="5 6" id="KW-0408">Iron</keyword>
<protein>
    <recommendedName>
        <fullName evidence="6">Peptide deformylase</fullName>
        <shortName evidence="6">PDF</shortName>
        <ecNumber evidence="6">3.5.1.88</ecNumber>
    </recommendedName>
    <alternativeName>
        <fullName evidence="6">Polypeptide deformylase</fullName>
    </alternativeName>
</protein>
<dbReference type="GO" id="GO:0042586">
    <property type="term" value="F:peptide deformylase activity"/>
    <property type="evidence" value="ECO:0007669"/>
    <property type="project" value="UniProtKB-UniRule"/>
</dbReference>
<comment type="function">
    <text evidence="6">Removes the formyl group from the N-terminal Met of newly synthesized proteins. Requires at least a dipeptide for an efficient rate of reaction. N-terminal L-methionine is a prerequisite for activity but the enzyme has broad specificity at other positions.</text>
</comment>
<dbReference type="NCBIfam" id="TIGR00079">
    <property type="entry name" value="pept_deformyl"/>
    <property type="match status" value="1"/>
</dbReference>
<dbReference type="FunFam" id="3.90.45.10:FF:000005">
    <property type="entry name" value="Peptide deformylase"/>
    <property type="match status" value="1"/>
</dbReference>
<dbReference type="HAMAP" id="MF_00163">
    <property type="entry name" value="Pep_deformylase"/>
    <property type="match status" value="1"/>
</dbReference>
<comment type="similarity">
    <text evidence="1 6">Belongs to the polypeptide deformylase family.</text>
</comment>
<evidence type="ECO:0000256" key="6">
    <source>
        <dbReference type="HAMAP-Rule" id="MF_00163"/>
    </source>
</evidence>
<evidence type="ECO:0000256" key="4">
    <source>
        <dbReference type="ARBA" id="ARBA00022917"/>
    </source>
</evidence>
<dbReference type="EMBL" id="QXHD01000004">
    <property type="protein sequence ID" value="NEZ60584.1"/>
    <property type="molecule type" value="Genomic_DNA"/>
</dbReference>
<keyword evidence="2 6" id="KW-0479">Metal-binding</keyword>
<dbReference type="InterPro" id="IPR036821">
    <property type="entry name" value="Peptide_deformylase_sf"/>
</dbReference>
<dbReference type="EC" id="3.5.1.88" evidence="6"/>
<keyword evidence="3 6" id="KW-0378">Hydrolase</keyword>
<evidence type="ECO:0000313" key="7">
    <source>
        <dbReference type="EMBL" id="NEZ60584.1"/>
    </source>
</evidence>
<dbReference type="SUPFAM" id="SSF56420">
    <property type="entry name" value="Peptide deformylase"/>
    <property type="match status" value="1"/>
</dbReference>
<evidence type="ECO:0000256" key="2">
    <source>
        <dbReference type="ARBA" id="ARBA00022723"/>
    </source>
</evidence>
<feature type="active site" evidence="6">
    <location>
        <position position="152"/>
    </location>
</feature>
<dbReference type="Proteomes" id="UP000481033">
    <property type="component" value="Unassembled WGS sequence"/>
</dbReference>
<dbReference type="Gene3D" id="3.90.45.10">
    <property type="entry name" value="Peptide deformylase"/>
    <property type="match status" value="1"/>
</dbReference>
<dbReference type="AlphaFoldDB" id="A0A6M0RWH2"/>
<keyword evidence="8" id="KW-1185">Reference proteome</keyword>
<evidence type="ECO:0000256" key="5">
    <source>
        <dbReference type="ARBA" id="ARBA00023004"/>
    </source>
</evidence>
<comment type="caution">
    <text evidence="7">The sequence shown here is derived from an EMBL/GenBank/DDBJ whole genome shotgun (WGS) entry which is preliminary data.</text>
</comment>
<dbReference type="GO" id="GO:0006412">
    <property type="term" value="P:translation"/>
    <property type="evidence" value="ECO:0007669"/>
    <property type="project" value="UniProtKB-UniRule"/>
</dbReference>
<dbReference type="PRINTS" id="PR01576">
    <property type="entry name" value="PDEFORMYLASE"/>
</dbReference>
<comment type="cofactor">
    <cofactor evidence="6">
        <name>Fe(2+)</name>
        <dbReference type="ChEBI" id="CHEBI:29033"/>
    </cofactor>
    <text evidence="6">Binds 1 Fe(2+) ion.</text>
</comment>
<dbReference type="CDD" id="cd00487">
    <property type="entry name" value="Pep_deformylase"/>
    <property type="match status" value="1"/>
</dbReference>
<gene>
    <name evidence="6 7" type="primary">def</name>
    <name evidence="7" type="ORF">DXZ20_34085</name>
</gene>
<dbReference type="PANTHER" id="PTHR10458:SF22">
    <property type="entry name" value="PEPTIDE DEFORMYLASE"/>
    <property type="match status" value="1"/>
</dbReference>
<accession>A0A6M0RWH2</accession>
<dbReference type="GO" id="GO:0046872">
    <property type="term" value="F:metal ion binding"/>
    <property type="evidence" value="ECO:0007669"/>
    <property type="project" value="UniProtKB-KW"/>
</dbReference>
<feature type="binding site" evidence="6">
    <location>
        <position position="109"/>
    </location>
    <ligand>
        <name>Fe cation</name>
        <dbReference type="ChEBI" id="CHEBI:24875"/>
    </ligand>
</feature>
<evidence type="ECO:0000256" key="1">
    <source>
        <dbReference type="ARBA" id="ARBA00010759"/>
    </source>
</evidence>
<feature type="binding site" evidence="6">
    <location>
        <position position="155"/>
    </location>
    <ligand>
        <name>Fe cation</name>
        <dbReference type="ChEBI" id="CHEBI:24875"/>
    </ligand>
</feature>